<protein>
    <submittedName>
        <fullName evidence="1">Uncharacterized protein</fullName>
    </submittedName>
</protein>
<dbReference type="EMBL" id="HACA01007105">
    <property type="protein sequence ID" value="CDW24466.1"/>
    <property type="molecule type" value="Transcribed_RNA"/>
</dbReference>
<evidence type="ECO:0000313" key="1">
    <source>
        <dbReference type="EMBL" id="CDW24466.1"/>
    </source>
</evidence>
<reference evidence="1" key="1">
    <citation type="submission" date="2014-05" db="EMBL/GenBank/DDBJ databases">
        <authorList>
            <person name="Chronopoulou M."/>
        </authorList>
    </citation>
    <scope>NUCLEOTIDE SEQUENCE</scope>
    <source>
        <tissue evidence="1">Whole organism</tissue>
    </source>
</reference>
<name>A0A0K2TG77_LEPSM</name>
<organism evidence="1">
    <name type="scientific">Lepeophtheirus salmonis</name>
    <name type="common">Salmon louse</name>
    <name type="synonym">Caligus salmonis</name>
    <dbReference type="NCBI Taxonomy" id="72036"/>
    <lineage>
        <taxon>Eukaryota</taxon>
        <taxon>Metazoa</taxon>
        <taxon>Ecdysozoa</taxon>
        <taxon>Arthropoda</taxon>
        <taxon>Crustacea</taxon>
        <taxon>Multicrustacea</taxon>
        <taxon>Hexanauplia</taxon>
        <taxon>Copepoda</taxon>
        <taxon>Siphonostomatoida</taxon>
        <taxon>Caligidae</taxon>
        <taxon>Lepeophtheirus</taxon>
    </lineage>
</organism>
<sequence>MYRGKGRVSLLRSVPDETMLKFQIFKRWTGPLSAESKMNCKIIKVTARLSSMLHCKENVHLLVI</sequence>
<dbReference type="AlphaFoldDB" id="A0A0K2TG77"/>
<accession>A0A0K2TG77</accession>
<proteinExistence type="predicted"/>